<dbReference type="GO" id="GO:0005634">
    <property type="term" value="C:nucleus"/>
    <property type="evidence" value="ECO:0007669"/>
    <property type="project" value="UniProtKB-SubCell"/>
</dbReference>
<evidence type="ECO:0000256" key="3">
    <source>
        <dbReference type="ARBA" id="ARBA00023163"/>
    </source>
</evidence>
<dbReference type="GeneID" id="37204057"/>
<dbReference type="STRING" id="1450537.A0A395I7I0"/>
<keyword evidence="3" id="KW-0804">Transcription</keyword>
<dbReference type="EMBL" id="KZ824272">
    <property type="protein sequence ID" value="RAL15223.1"/>
    <property type="molecule type" value="Genomic_DNA"/>
</dbReference>
<proteinExistence type="predicted"/>
<dbReference type="Pfam" id="PF04082">
    <property type="entry name" value="Fungal_trans"/>
    <property type="match status" value="1"/>
</dbReference>
<evidence type="ECO:0000256" key="4">
    <source>
        <dbReference type="ARBA" id="ARBA00023242"/>
    </source>
</evidence>
<dbReference type="VEuPathDB" id="FungiDB:BO97DRAFT_468688"/>
<keyword evidence="7" id="KW-1185">Reference proteome</keyword>
<feature type="domain" description="Xylanolytic transcriptional activator regulatory" evidence="5">
    <location>
        <begin position="9"/>
        <end position="145"/>
    </location>
</feature>
<sequence length="473" mass="53052">MLKTAMTCLSQDQFFVRYKFSTFEALLMLIYKLSQNGSVDQGWALLGMALNIGMALRCNAGNQQLGLIEAERRRRCWAGLLSLHTYQSILFRDVDMSFLLDLKVPLPANVNDNDITNEGISQPPKEPTQMSVMMFKIRLFPLSTRICRHISGASRLDPEPLKEFDAAISTEQRLWDSTYMIDGAPNLLDSSYAHWCVLQTYAHHLLLLLNRPFHHSQAPCFISASRDRCIDSSVKVISIHRQIYEVPLLRDFIWLLNGVVSLKALHAAVALSSCIADMPPSWDSSFYRQELQGLMARMESCSGRSATCLKAYPILSHMHRLHGIRSFKSQQSYRSRTCLKTGLICGNGLTPITTIGAWLPLRAVFPRKGSPSMGEGGQDYYELIENQVAESTSNRSYTILGPCGFTKDRPSGQDLEIARPLGPVSYGLHEATDIYNTEHDLLGPAVMIRAYSVSHTAWTITNLHVTTLLFPVT</sequence>
<evidence type="ECO:0000256" key="1">
    <source>
        <dbReference type="ARBA" id="ARBA00004123"/>
    </source>
</evidence>
<comment type="subcellular location">
    <subcellularLocation>
        <location evidence="1">Nucleus</location>
    </subcellularLocation>
</comment>
<dbReference type="InterPro" id="IPR050613">
    <property type="entry name" value="Sec_Metabolite_Reg"/>
</dbReference>
<dbReference type="RefSeq" id="XP_025554377.1">
    <property type="nucleotide sequence ID" value="XM_025699768.1"/>
</dbReference>
<dbReference type="GO" id="GO:0003677">
    <property type="term" value="F:DNA binding"/>
    <property type="evidence" value="ECO:0007669"/>
    <property type="project" value="InterPro"/>
</dbReference>
<organism evidence="6 7">
    <name type="scientific">Aspergillus homomorphus (strain CBS 101889)</name>
    <dbReference type="NCBI Taxonomy" id="1450537"/>
    <lineage>
        <taxon>Eukaryota</taxon>
        <taxon>Fungi</taxon>
        <taxon>Dikarya</taxon>
        <taxon>Ascomycota</taxon>
        <taxon>Pezizomycotina</taxon>
        <taxon>Eurotiomycetes</taxon>
        <taxon>Eurotiomycetidae</taxon>
        <taxon>Eurotiales</taxon>
        <taxon>Aspergillaceae</taxon>
        <taxon>Aspergillus</taxon>
        <taxon>Aspergillus subgen. Circumdati</taxon>
    </lineage>
</organism>
<dbReference type="Proteomes" id="UP000248961">
    <property type="component" value="Unassembled WGS sequence"/>
</dbReference>
<dbReference type="GO" id="GO:0008270">
    <property type="term" value="F:zinc ion binding"/>
    <property type="evidence" value="ECO:0007669"/>
    <property type="project" value="InterPro"/>
</dbReference>
<reference evidence="6 7" key="1">
    <citation type="submission" date="2018-02" db="EMBL/GenBank/DDBJ databases">
        <title>The genomes of Aspergillus section Nigri reveals drivers in fungal speciation.</title>
        <authorList>
            <consortium name="DOE Joint Genome Institute"/>
            <person name="Vesth T.C."/>
            <person name="Nybo J."/>
            <person name="Theobald S."/>
            <person name="Brandl J."/>
            <person name="Frisvad J.C."/>
            <person name="Nielsen K.F."/>
            <person name="Lyhne E.K."/>
            <person name="Kogle M.E."/>
            <person name="Kuo A."/>
            <person name="Riley R."/>
            <person name="Clum A."/>
            <person name="Nolan M."/>
            <person name="Lipzen A."/>
            <person name="Salamov A."/>
            <person name="Henrissat B."/>
            <person name="Wiebenga A."/>
            <person name="De vries R.P."/>
            <person name="Grigoriev I.V."/>
            <person name="Mortensen U.H."/>
            <person name="Andersen M.R."/>
            <person name="Baker S.E."/>
        </authorList>
    </citation>
    <scope>NUCLEOTIDE SEQUENCE [LARGE SCALE GENOMIC DNA]</scope>
    <source>
        <strain evidence="6 7">CBS 101889</strain>
    </source>
</reference>
<dbReference type="CDD" id="cd12148">
    <property type="entry name" value="fungal_TF_MHR"/>
    <property type="match status" value="1"/>
</dbReference>
<gene>
    <name evidence="6" type="ORF">BO97DRAFT_468688</name>
</gene>
<dbReference type="PANTHER" id="PTHR31001:SF40">
    <property type="entry name" value="ZN(II)2CYS6 TRANSCRIPTION FACTOR (EUROFUNG)"/>
    <property type="match status" value="1"/>
</dbReference>
<evidence type="ECO:0000313" key="6">
    <source>
        <dbReference type="EMBL" id="RAL15223.1"/>
    </source>
</evidence>
<dbReference type="InterPro" id="IPR007219">
    <property type="entry name" value="XnlR_reg_dom"/>
</dbReference>
<protein>
    <recommendedName>
        <fullName evidence="5">Xylanolytic transcriptional activator regulatory domain-containing protein</fullName>
    </recommendedName>
</protein>
<accession>A0A395I7I0</accession>
<evidence type="ECO:0000259" key="5">
    <source>
        <dbReference type="Pfam" id="PF04082"/>
    </source>
</evidence>
<name>A0A395I7I0_ASPHC</name>
<evidence type="ECO:0000313" key="7">
    <source>
        <dbReference type="Proteomes" id="UP000248961"/>
    </source>
</evidence>
<dbReference type="OrthoDB" id="4504043at2759"/>
<dbReference type="PANTHER" id="PTHR31001">
    <property type="entry name" value="UNCHARACTERIZED TRANSCRIPTIONAL REGULATORY PROTEIN"/>
    <property type="match status" value="1"/>
</dbReference>
<dbReference type="AlphaFoldDB" id="A0A395I7I0"/>
<keyword evidence="2" id="KW-0805">Transcription regulation</keyword>
<evidence type="ECO:0000256" key="2">
    <source>
        <dbReference type="ARBA" id="ARBA00023015"/>
    </source>
</evidence>
<keyword evidence="4" id="KW-0539">Nucleus</keyword>
<dbReference type="GO" id="GO:0006351">
    <property type="term" value="P:DNA-templated transcription"/>
    <property type="evidence" value="ECO:0007669"/>
    <property type="project" value="InterPro"/>
</dbReference>